<organism evidence="1 2">
    <name type="scientific">Amycolatopsis umgeniensis</name>
    <dbReference type="NCBI Taxonomy" id="336628"/>
    <lineage>
        <taxon>Bacteria</taxon>
        <taxon>Bacillati</taxon>
        <taxon>Actinomycetota</taxon>
        <taxon>Actinomycetes</taxon>
        <taxon>Pseudonocardiales</taxon>
        <taxon>Pseudonocardiaceae</taxon>
        <taxon>Amycolatopsis</taxon>
    </lineage>
</organism>
<gene>
    <name evidence="1" type="ORF">HDA45_007725</name>
</gene>
<dbReference type="EMBL" id="JACHMX010000001">
    <property type="protein sequence ID" value="MBB5857638.1"/>
    <property type="molecule type" value="Genomic_DNA"/>
</dbReference>
<sequence>MGSMKAGEGAVTAGGRINDLPRTVLEMKLRERNQTLAEFVEDPERFARRFGEPGTLSVRHLQRLISGRKPDGSPVGRPRPATARLLERMLGLGIGELLSAPGAVRGSTEDPDAELRQRLSAARRVNADVLTLLHSQLSSVRRLDRELGASTAHEEVATKIRQIARLRSHSLTSDVRGRLAALLAEFGTLAGWQKLDMGSVHDSWQFYEQAKAAARESGDEAFEVHCLAEQAFVLIDVGETGSAVDLLCAAERQARHLAGRLLRAWLAAAHGEALAADGQGSASLLAFDRAAALLPIDLSAVDGPYVVLDPVHLARWRGHALARIGEPEAVNVLSTALSRLDPTFTRAEVALRVDLATAFVTMGEHEEGRAHAARARALAVEIGSVRQQRRIAQLIASGRED</sequence>
<proteinExistence type="predicted"/>
<evidence type="ECO:0000313" key="2">
    <source>
        <dbReference type="Proteomes" id="UP000580861"/>
    </source>
</evidence>
<accession>A0A841BFP5</accession>
<dbReference type="Gene3D" id="1.25.40.10">
    <property type="entry name" value="Tetratricopeptide repeat domain"/>
    <property type="match status" value="1"/>
</dbReference>
<keyword evidence="2" id="KW-1185">Reference proteome</keyword>
<evidence type="ECO:0000313" key="1">
    <source>
        <dbReference type="EMBL" id="MBB5857638.1"/>
    </source>
</evidence>
<dbReference type="Proteomes" id="UP000580861">
    <property type="component" value="Unassembled WGS sequence"/>
</dbReference>
<dbReference type="InterPro" id="IPR011990">
    <property type="entry name" value="TPR-like_helical_dom_sf"/>
</dbReference>
<protein>
    <submittedName>
        <fullName evidence="1">Uncharacterized protein</fullName>
    </submittedName>
</protein>
<name>A0A841BFP5_9PSEU</name>
<comment type="caution">
    <text evidence="1">The sequence shown here is derived from an EMBL/GenBank/DDBJ whole genome shotgun (WGS) entry which is preliminary data.</text>
</comment>
<reference evidence="1 2" key="1">
    <citation type="submission" date="2020-08" db="EMBL/GenBank/DDBJ databases">
        <title>Sequencing the genomes of 1000 actinobacteria strains.</title>
        <authorList>
            <person name="Klenk H.-P."/>
        </authorList>
    </citation>
    <scope>NUCLEOTIDE SEQUENCE [LARGE SCALE GENOMIC DNA]</scope>
    <source>
        <strain evidence="1 2">DSM 45272</strain>
    </source>
</reference>
<dbReference type="AlphaFoldDB" id="A0A841BFP5"/>